<evidence type="ECO:0000313" key="3">
    <source>
        <dbReference type="Proteomes" id="UP000192596"/>
    </source>
</evidence>
<comment type="caution">
    <text evidence="2">The sequence shown here is derived from an EMBL/GenBank/DDBJ whole genome shotgun (WGS) entry which is preliminary data.</text>
</comment>
<feature type="region of interest" description="Disordered" evidence="1">
    <location>
        <begin position="184"/>
        <end position="212"/>
    </location>
</feature>
<dbReference type="InParanoid" id="A0A1V8SC38"/>
<name>A0A1V8SC38_9PEZI</name>
<accession>A0A1V8SC38</accession>
<dbReference type="OrthoDB" id="5098731at2759"/>
<feature type="compositionally biased region" description="Basic and acidic residues" evidence="1">
    <location>
        <begin position="184"/>
        <end position="197"/>
    </location>
</feature>
<evidence type="ECO:0000313" key="2">
    <source>
        <dbReference type="EMBL" id="OQN96774.1"/>
    </source>
</evidence>
<proteinExistence type="predicted"/>
<protein>
    <submittedName>
        <fullName evidence="2">Uncharacterized protein</fullName>
    </submittedName>
</protein>
<organism evidence="2 3">
    <name type="scientific">Cryoendolithus antarcticus</name>
    <dbReference type="NCBI Taxonomy" id="1507870"/>
    <lineage>
        <taxon>Eukaryota</taxon>
        <taxon>Fungi</taxon>
        <taxon>Dikarya</taxon>
        <taxon>Ascomycota</taxon>
        <taxon>Pezizomycotina</taxon>
        <taxon>Dothideomycetes</taxon>
        <taxon>Dothideomycetidae</taxon>
        <taxon>Cladosporiales</taxon>
        <taxon>Cladosporiaceae</taxon>
        <taxon>Cryoendolithus</taxon>
    </lineage>
</organism>
<feature type="region of interest" description="Disordered" evidence="1">
    <location>
        <begin position="45"/>
        <end position="64"/>
    </location>
</feature>
<dbReference type="Proteomes" id="UP000192596">
    <property type="component" value="Unassembled WGS sequence"/>
</dbReference>
<sequence>MDNVQERASDAGVDVATNSHGIMYRTNFTDRVEFEVIHLRRAGDQGAGRSTIKYDPELDAPSGSMSLESTAEERLALPDTAEFMVVGVILSKDADRHTTATKDPSRNKTLEKERREMEIQEDQHYLRVVVPMQDITLRRPSTTSRVFFFAEFYEQVEDITNHKAKVAALNVACREAAVRDRIESVAENDERVDKSADGDEPTSGDAASERDI</sequence>
<dbReference type="AlphaFoldDB" id="A0A1V8SC38"/>
<evidence type="ECO:0000256" key="1">
    <source>
        <dbReference type="SAM" id="MobiDB-lite"/>
    </source>
</evidence>
<reference evidence="3" key="1">
    <citation type="submission" date="2017-03" db="EMBL/GenBank/DDBJ databases">
        <title>Genomes of endolithic fungi from Antarctica.</title>
        <authorList>
            <person name="Coleine C."/>
            <person name="Masonjones S."/>
            <person name="Stajich J.E."/>
        </authorList>
    </citation>
    <scope>NUCLEOTIDE SEQUENCE [LARGE SCALE GENOMIC DNA]</scope>
    <source>
        <strain evidence="3">CCFEE 5527</strain>
    </source>
</reference>
<dbReference type="EMBL" id="NAJO01000062">
    <property type="protein sequence ID" value="OQN96774.1"/>
    <property type="molecule type" value="Genomic_DNA"/>
</dbReference>
<keyword evidence="3" id="KW-1185">Reference proteome</keyword>
<gene>
    <name evidence="2" type="ORF">B0A48_17198</name>
</gene>